<keyword evidence="3" id="KW-1185">Reference proteome</keyword>
<dbReference type="Proteomes" id="UP000199533">
    <property type="component" value="Unassembled WGS sequence"/>
</dbReference>
<evidence type="ECO:0000313" key="3">
    <source>
        <dbReference type="Proteomes" id="UP000199533"/>
    </source>
</evidence>
<reference evidence="3" key="1">
    <citation type="submission" date="2016-10" db="EMBL/GenBank/DDBJ databases">
        <authorList>
            <person name="Varghese N."/>
            <person name="Submissions S."/>
        </authorList>
    </citation>
    <scope>NUCLEOTIDE SEQUENCE [LARGE SCALE GENOMIC DNA]</scope>
    <source>
        <strain evidence="3">Nm69</strain>
    </source>
</reference>
<feature type="transmembrane region" description="Helical" evidence="1">
    <location>
        <begin position="95"/>
        <end position="117"/>
    </location>
</feature>
<keyword evidence="1" id="KW-0812">Transmembrane</keyword>
<name>A0A1I3YIK0_9PROT</name>
<accession>A0A1I3YIK0</accession>
<gene>
    <name evidence="2" type="ORF">SAMN05216302_100411</name>
</gene>
<evidence type="ECO:0008006" key="4">
    <source>
        <dbReference type="Google" id="ProtNLM"/>
    </source>
</evidence>
<organism evidence="2 3">
    <name type="scientific">Nitrosomonas aestuarii</name>
    <dbReference type="NCBI Taxonomy" id="52441"/>
    <lineage>
        <taxon>Bacteria</taxon>
        <taxon>Pseudomonadati</taxon>
        <taxon>Pseudomonadota</taxon>
        <taxon>Betaproteobacteria</taxon>
        <taxon>Nitrosomonadales</taxon>
        <taxon>Nitrosomonadaceae</taxon>
        <taxon>Nitrosomonas</taxon>
    </lineage>
</organism>
<dbReference type="AlphaFoldDB" id="A0A1I3YIK0"/>
<evidence type="ECO:0000313" key="2">
    <source>
        <dbReference type="EMBL" id="SFK31654.1"/>
    </source>
</evidence>
<keyword evidence="1" id="KW-1133">Transmembrane helix</keyword>
<proteinExistence type="predicted"/>
<dbReference type="EMBL" id="FOSP01000004">
    <property type="protein sequence ID" value="SFK31654.1"/>
    <property type="molecule type" value="Genomic_DNA"/>
</dbReference>
<keyword evidence="1" id="KW-0472">Membrane</keyword>
<evidence type="ECO:0000256" key="1">
    <source>
        <dbReference type="SAM" id="Phobius"/>
    </source>
</evidence>
<dbReference type="STRING" id="52441.SAMN05216302_100411"/>
<dbReference type="RefSeq" id="WP_244531776.1">
    <property type="nucleotide sequence ID" value="NZ_FOSP01000004.1"/>
</dbReference>
<protein>
    <recommendedName>
        <fullName evidence="4">Helix-turn-helix</fullName>
    </recommendedName>
</protein>
<sequence>MRNKLIAVKGKLQMDMKQYIEIAERKAGKQIDLAKFLDISTGYIRNVKAGKSGLPVEICIILADFIEKDRLEVIAASNLVTEKDEKKRKILESCFTHAASVTFVAFVISILTFAPIAPTHAALDDKTINNINY</sequence>